<dbReference type="PANTHER" id="PTHR46401:SF2">
    <property type="entry name" value="GLYCOSYLTRANSFERASE WBBK-RELATED"/>
    <property type="match status" value="1"/>
</dbReference>
<gene>
    <name evidence="4" type="ORF">COT78_04260</name>
</gene>
<feature type="domain" description="Glycosyl transferase family 1" evidence="2">
    <location>
        <begin position="211"/>
        <end position="373"/>
    </location>
</feature>
<dbReference type="InterPro" id="IPR001296">
    <property type="entry name" value="Glyco_trans_1"/>
</dbReference>
<comment type="caution">
    <text evidence="4">The sequence shown here is derived from an EMBL/GenBank/DDBJ whole genome shotgun (WGS) entry which is preliminary data.</text>
</comment>
<reference evidence="5" key="1">
    <citation type="submission" date="2017-09" db="EMBL/GenBank/DDBJ databases">
        <title>Depth-based differentiation of microbial function through sediment-hosted aquifers and enrichment of novel symbionts in the deep terrestrial subsurface.</title>
        <authorList>
            <person name="Probst A.J."/>
            <person name="Ladd B."/>
            <person name="Jarett J.K."/>
            <person name="Geller-Mcgrath D.E."/>
            <person name="Sieber C.M.K."/>
            <person name="Emerson J.B."/>
            <person name="Anantharaman K."/>
            <person name="Thomas B.C."/>
            <person name="Malmstrom R."/>
            <person name="Stieglmeier M."/>
            <person name="Klingl A."/>
            <person name="Woyke T."/>
            <person name="Ryan C.M."/>
            <person name="Banfield J.F."/>
        </authorList>
    </citation>
    <scope>NUCLEOTIDE SEQUENCE [LARGE SCALE GENOMIC DNA]</scope>
</reference>
<dbReference type="PANTHER" id="PTHR46401">
    <property type="entry name" value="GLYCOSYLTRANSFERASE WBBK-RELATED"/>
    <property type="match status" value="1"/>
</dbReference>
<evidence type="ECO:0000313" key="4">
    <source>
        <dbReference type="EMBL" id="PIS07341.1"/>
    </source>
</evidence>
<evidence type="ECO:0000259" key="3">
    <source>
        <dbReference type="Pfam" id="PF13439"/>
    </source>
</evidence>
<feature type="domain" description="Glycosyltransferase subfamily 4-like N-terminal" evidence="3">
    <location>
        <begin position="89"/>
        <end position="188"/>
    </location>
</feature>
<accession>A0A2H0W5I7</accession>
<evidence type="ECO:0000259" key="2">
    <source>
        <dbReference type="Pfam" id="PF00534"/>
    </source>
</evidence>
<dbReference type="InterPro" id="IPR028098">
    <property type="entry name" value="Glyco_trans_4-like_N"/>
</dbReference>
<dbReference type="EMBL" id="PEZW01000028">
    <property type="protein sequence ID" value="PIS07341.1"/>
    <property type="molecule type" value="Genomic_DNA"/>
</dbReference>
<dbReference type="SUPFAM" id="SSF53756">
    <property type="entry name" value="UDP-Glycosyltransferase/glycogen phosphorylase"/>
    <property type="match status" value="1"/>
</dbReference>
<dbReference type="Gene3D" id="3.40.50.2000">
    <property type="entry name" value="Glycogen Phosphorylase B"/>
    <property type="match status" value="2"/>
</dbReference>
<name>A0A2H0W5I7_9BACT</name>
<dbReference type="Proteomes" id="UP000231382">
    <property type="component" value="Unassembled WGS sequence"/>
</dbReference>
<keyword evidence="1" id="KW-0808">Transferase</keyword>
<dbReference type="CDD" id="cd03809">
    <property type="entry name" value="GT4_MtfB-like"/>
    <property type="match status" value="1"/>
</dbReference>
<dbReference type="GO" id="GO:0016757">
    <property type="term" value="F:glycosyltransferase activity"/>
    <property type="evidence" value="ECO:0007669"/>
    <property type="project" value="InterPro"/>
</dbReference>
<proteinExistence type="predicted"/>
<dbReference type="AlphaFoldDB" id="A0A2H0W5I7"/>
<evidence type="ECO:0000256" key="1">
    <source>
        <dbReference type="ARBA" id="ARBA00022679"/>
    </source>
</evidence>
<dbReference type="Pfam" id="PF13439">
    <property type="entry name" value="Glyco_transf_4"/>
    <property type="match status" value="1"/>
</dbReference>
<protein>
    <recommendedName>
        <fullName evidence="6">Glycosyltransferase family 1 protein</fullName>
    </recommendedName>
</protein>
<organism evidence="4 5">
    <name type="scientific">Candidatus Berkelbacteria bacterium CG10_big_fil_rev_8_21_14_0_10_43_13</name>
    <dbReference type="NCBI Taxonomy" id="1974514"/>
    <lineage>
        <taxon>Bacteria</taxon>
        <taxon>Candidatus Berkelbacteria</taxon>
    </lineage>
</organism>
<sequence length="399" mass="45098">MSRILIDGRFVGVGESIGRYTLELLSHILELDKKNSYTLLIRPAGVDACGGSFDIKKLELGNLIRNSELEIRNLQIKVLDIKHYSLNEQVGLLKFLKKEHYDLVHFPQFNHPIRYRGKFVVTIHDLILLNHAKANFVKRAAFLPVLKSAARDSAAIITASEETKREIIYTLRGREEKINLIYHGIDHSKFNITAKSHRELLDKFCQKNKIENDYLLYVGAWKSHKNLSRLLAAYEKYVFENEKFVQLVLVGKIDRKEKTLLKEIARINSRAMKQWSNEAIVTSGPVGSDDELAAIYAGAIAYVIPSLAEGFGWPPLEAMACGTPVISSKVSCMPEILGDAALYFDPLNVDDITGAIKKIISDHSLRQKLIKSGLEQVKKYDWAETAKQTLEVYNSVLSI</sequence>
<dbReference type="Pfam" id="PF00534">
    <property type="entry name" value="Glycos_transf_1"/>
    <property type="match status" value="1"/>
</dbReference>
<evidence type="ECO:0000313" key="5">
    <source>
        <dbReference type="Proteomes" id="UP000231382"/>
    </source>
</evidence>
<evidence type="ECO:0008006" key="6">
    <source>
        <dbReference type="Google" id="ProtNLM"/>
    </source>
</evidence>
<dbReference type="GO" id="GO:0009103">
    <property type="term" value="P:lipopolysaccharide biosynthetic process"/>
    <property type="evidence" value="ECO:0007669"/>
    <property type="project" value="TreeGrafter"/>
</dbReference>